<dbReference type="Proteomes" id="UP001500742">
    <property type="component" value="Unassembled WGS sequence"/>
</dbReference>
<accession>A0ABP7Q667</accession>
<dbReference type="EMBL" id="BAAAZC010000020">
    <property type="protein sequence ID" value="GAA3977093.1"/>
    <property type="molecule type" value="Genomic_DNA"/>
</dbReference>
<evidence type="ECO:0000313" key="2">
    <source>
        <dbReference type="Proteomes" id="UP001500742"/>
    </source>
</evidence>
<keyword evidence="2" id="KW-1185">Reference proteome</keyword>
<sequence length="341" mass="39615">MKQQLNPIECYADTKIYLFCPAGYATGGPEALHQLGAQLRAIGFNAFMYYYTTPDSVDVVHKNYEKYQVPVADALENNSHNIIILPETHLAPIFDKAHKQIRKIIWWLSVVNYHIIQNGLINSLKHKNFFWLRNYFGRYPTASFARLKRHKDVWHISHSWYSQVHLLENGIEPVGRISDYMNNAFFDSVDQTAAKENIVIYNPVKNDKFLEQIISLTPTLNWMPIKDMTPAQVATTMNKAKLYIDFGFHPGKERMPREACIMHCCMIIGKNGSAAYAEDMPIPERYRFDKNEDQIAEIIIRINQCFENYDILIADFAPYREALYNEQQEFEAAVKKVFVKA</sequence>
<gene>
    <name evidence="1" type="ORF">GCM10022210_29850</name>
</gene>
<name>A0ABP7Q667_9SPHI</name>
<reference evidence="2" key="1">
    <citation type="journal article" date="2019" name="Int. J. Syst. Evol. Microbiol.">
        <title>The Global Catalogue of Microorganisms (GCM) 10K type strain sequencing project: providing services to taxonomists for standard genome sequencing and annotation.</title>
        <authorList>
            <consortium name="The Broad Institute Genomics Platform"/>
            <consortium name="The Broad Institute Genome Sequencing Center for Infectious Disease"/>
            <person name="Wu L."/>
            <person name="Ma J."/>
        </authorList>
    </citation>
    <scope>NUCLEOTIDE SEQUENCE [LARGE SCALE GENOMIC DNA]</scope>
    <source>
        <strain evidence="2">JCM 16601</strain>
    </source>
</reference>
<proteinExistence type="predicted"/>
<evidence type="ECO:0008006" key="3">
    <source>
        <dbReference type="Google" id="ProtNLM"/>
    </source>
</evidence>
<protein>
    <recommendedName>
        <fullName evidence="3">Glycosyltransferase family 1 protein</fullName>
    </recommendedName>
</protein>
<organism evidence="1 2">
    <name type="scientific">Mucilaginibacter dorajii</name>
    <dbReference type="NCBI Taxonomy" id="692994"/>
    <lineage>
        <taxon>Bacteria</taxon>
        <taxon>Pseudomonadati</taxon>
        <taxon>Bacteroidota</taxon>
        <taxon>Sphingobacteriia</taxon>
        <taxon>Sphingobacteriales</taxon>
        <taxon>Sphingobacteriaceae</taxon>
        <taxon>Mucilaginibacter</taxon>
    </lineage>
</organism>
<evidence type="ECO:0000313" key="1">
    <source>
        <dbReference type="EMBL" id="GAA3977093.1"/>
    </source>
</evidence>
<dbReference type="RefSeq" id="WP_259097463.1">
    <property type="nucleotide sequence ID" value="NZ_BAAAZC010000020.1"/>
</dbReference>
<comment type="caution">
    <text evidence="1">The sequence shown here is derived from an EMBL/GenBank/DDBJ whole genome shotgun (WGS) entry which is preliminary data.</text>
</comment>